<keyword evidence="1" id="KW-0472">Membrane</keyword>
<dbReference type="Proteomes" id="UP001058167">
    <property type="component" value="Unassembled WGS sequence"/>
</dbReference>
<accession>A0AAI9PDR5</accession>
<dbReference type="Proteomes" id="UP001165145">
    <property type="component" value="Unassembled WGS sequence"/>
</dbReference>
<reference evidence="2" key="1">
    <citation type="submission" date="2022-06" db="EMBL/GenBank/DDBJ databases">
        <title>Draft genome sequences of Pectobacterium carotovorum subsp. carotovorum str. NBRC12380.</title>
        <authorList>
            <person name="Wakabayashi Y."/>
            <person name="Kojima K."/>
        </authorList>
    </citation>
    <scope>NUCLEOTIDE SEQUENCE</scope>
    <source>
        <strain evidence="2">NBRC 12380</strain>
    </source>
</reference>
<comment type="caution">
    <text evidence="3">The sequence shown here is derived from an EMBL/GenBank/DDBJ whole genome shotgun (WGS) entry which is preliminary data.</text>
</comment>
<keyword evidence="4" id="KW-1185">Reference proteome</keyword>
<feature type="transmembrane region" description="Helical" evidence="1">
    <location>
        <begin position="73"/>
        <end position="93"/>
    </location>
</feature>
<name>A0AAI9PDR5_PECCC</name>
<dbReference type="AlphaFoldDB" id="A0AAI9PDR5"/>
<feature type="transmembrane region" description="Helical" evidence="1">
    <location>
        <begin position="48"/>
        <end position="67"/>
    </location>
</feature>
<reference evidence="3" key="2">
    <citation type="submission" date="2023-02" db="EMBL/GenBank/DDBJ databases">
        <title>Pectobacterium carotovorum subsp. carotovorum NBRC 12380.</title>
        <authorList>
            <person name="Ichikawa N."/>
            <person name="Sato H."/>
            <person name="Tonouchi N."/>
        </authorList>
    </citation>
    <scope>NUCLEOTIDE SEQUENCE</scope>
    <source>
        <strain evidence="3">NBRC 12380</strain>
    </source>
</reference>
<evidence type="ECO:0000313" key="2">
    <source>
        <dbReference type="EMBL" id="GKX46495.1"/>
    </source>
</evidence>
<proteinExistence type="predicted"/>
<evidence type="ECO:0000256" key="1">
    <source>
        <dbReference type="SAM" id="Phobius"/>
    </source>
</evidence>
<organism evidence="3 5">
    <name type="scientific">Pectobacterium carotovorum subsp. carotovorum</name>
    <name type="common">Erwinia carotovora subsp. carotovora</name>
    <dbReference type="NCBI Taxonomy" id="555"/>
    <lineage>
        <taxon>Bacteria</taxon>
        <taxon>Pseudomonadati</taxon>
        <taxon>Pseudomonadota</taxon>
        <taxon>Gammaproteobacteria</taxon>
        <taxon>Enterobacterales</taxon>
        <taxon>Pectobacteriaceae</taxon>
        <taxon>Pectobacterium</taxon>
    </lineage>
</organism>
<evidence type="ECO:0000313" key="4">
    <source>
        <dbReference type="Proteomes" id="UP001058167"/>
    </source>
</evidence>
<gene>
    <name evidence="3" type="ORF">Pcaca03_11770</name>
    <name evidence="2" type="ORF">SOASR016_12470</name>
</gene>
<protein>
    <submittedName>
        <fullName evidence="3">Uncharacterized protein</fullName>
    </submittedName>
</protein>
<sequence>MNDQEIEKELLENGFTQGDVNFMRKIISRGENSEETLLMLTHTLKSRFHTGCFSCVVLITILITTLIIKYDIIVISVYFSFTLIFVFLVYYITPMKLAYKSYSYLKRKGKMG</sequence>
<evidence type="ECO:0000313" key="5">
    <source>
        <dbReference type="Proteomes" id="UP001165145"/>
    </source>
</evidence>
<dbReference type="EMBL" id="BRLF01000002">
    <property type="protein sequence ID" value="GKX46495.1"/>
    <property type="molecule type" value="Genomic_DNA"/>
</dbReference>
<evidence type="ECO:0000313" key="3">
    <source>
        <dbReference type="EMBL" id="GLV68733.1"/>
    </source>
</evidence>
<keyword evidence="1" id="KW-0812">Transmembrane</keyword>
<dbReference type="EMBL" id="BSRL01000002">
    <property type="protein sequence ID" value="GLV68733.1"/>
    <property type="molecule type" value="Genomic_DNA"/>
</dbReference>
<keyword evidence="1" id="KW-1133">Transmembrane helix</keyword>